<dbReference type="GO" id="GO:0006811">
    <property type="term" value="P:monoatomic ion transport"/>
    <property type="evidence" value="ECO:0007669"/>
    <property type="project" value="UniProtKB-KW"/>
</dbReference>
<dbReference type="PIRSF" id="PIRSF006603">
    <property type="entry name" value="DinF"/>
    <property type="match status" value="1"/>
</dbReference>
<keyword evidence="4" id="KW-1003">Cell membrane</keyword>
<feature type="transmembrane region" description="Helical" evidence="10">
    <location>
        <begin position="245"/>
        <end position="267"/>
    </location>
</feature>
<dbReference type="GO" id="GO:0015297">
    <property type="term" value="F:antiporter activity"/>
    <property type="evidence" value="ECO:0007669"/>
    <property type="project" value="UniProtKB-KW"/>
</dbReference>
<keyword evidence="8 10" id="KW-0472">Membrane</keyword>
<gene>
    <name evidence="11" type="ORF">FSB76_17135</name>
</gene>
<feature type="transmembrane region" description="Helical" evidence="10">
    <location>
        <begin position="119"/>
        <end position="137"/>
    </location>
</feature>
<comment type="subcellular location">
    <subcellularLocation>
        <location evidence="1">Cell membrane</location>
        <topology evidence="1">Multi-pass membrane protein</topology>
    </subcellularLocation>
</comment>
<reference evidence="11 12" key="1">
    <citation type="journal article" date="2013" name="J. Microbiol.">
        <title>Mucilaginibacter ginsenosidivorax sp. nov., with ginsenoside converting activity isolated from sediment.</title>
        <authorList>
            <person name="Kim J.K."/>
            <person name="Choi T.E."/>
            <person name="Liu Q.M."/>
            <person name="Park H.Y."/>
            <person name="Yi T.H."/>
            <person name="Yoon M.H."/>
            <person name="Kim S.C."/>
            <person name="Im W.T."/>
        </authorList>
    </citation>
    <scope>NUCLEOTIDE SEQUENCE [LARGE SCALE GENOMIC DNA]</scope>
    <source>
        <strain evidence="11 12">KHI28</strain>
    </source>
</reference>
<evidence type="ECO:0000256" key="9">
    <source>
        <dbReference type="ARBA" id="ARBA00031636"/>
    </source>
</evidence>
<evidence type="ECO:0000256" key="7">
    <source>
        <dbReference type="ARBA" id="ARBA00023065"/>
    </source>
</evidence>
<dbReference type="EMBL" id="CP042437">
    <property type="protein sequence ID" value="QEC80524.1"/>
    <property type="molecule type" value="Genomic_DNA"/>
</dbReference>
<feature type="transmembrane region" description="Helical" evidence="10">
    <location>
        <begin position="273"/>
        <end position="294"/>
    </location>
</feature>
<evidence type="ECO:0000256" key="3">
    <source>
        <dbReference type="ARBA" id="ARBA00022449"/>
    </source>
</evidence>
<evidence type="ECO:0000256" key="10">
    <source>
        <dbReference type="SAM" id="Phobius"/>
    </source>
</evidence>
<keyword evidence="12" id="KW-1185">Reference proteome</keyword>
<dbReference type="PANTHER" id="PTHR43298">
    <property type="entry name" value="MULTIDRUG RESISTANCE PROTEIN NORM-RELATED"/>
    <property type="match status" value="1"/>
</dbReference>
<keyword evidence="2" id="KW-0813">Transport</keyword>
<feature type="transmembrane region" description="Helical" evidence="10">
    <location>
        <begin position="185"/>
        <end position="203"/>
    </location>
</feature>
<dbReference type="InterPro" id="IPR050222">
    <property type="entry name" value="MATE_MdtK"/>
</dbReference>
<evidence type="ECO:0000256" key="4">
    <source>
        <dbReference type="ARBA" id="ARBA00022475"/>
    </source>
</evidence>
<feature type="transmembrane region" description="Helical" evidence="10">
    <location>
        <begin position="77"/>
        <end position="99"/>
    </location>
</feature>
<proteinExistence type="predicted"/>
<dbReference type="Proteomes" id="UP000321362">
    <property type="component" value="Chromosome"/>
</dbReference>
<keyword evidence="7" id="KW-0406">Ion transport</keyword>
<evidence type="ECO:0000313" key="11">
    <source>
        <dbReference type="EMBL" id="QEC80524.1"/>
    </source>
</evidence>
<feature type="transmembrane region" description="Helical" evidence="10">
    <location>
        <begin position="378"/>
        <end position="398"/>
    </location>
</feature>
<dbReference type="InterPro" id="IPR048279">
    <property type="entry name" value="MdtK-like"/>
</dbReference>
<organism evidence="11 12">
    <name type="scientific">Mucilaginibacter ginsenosidivorax</name>
    <dbReference type="NCBI Taxonomy" id="862126"/>
    <lineage>
        <taxon>Bacteria</taxon>
        <taxon>Pseudomonadati</taxon>
        <taxon>Bacteroidota</taxon>
        <taxon>Sphingobacteriia</taxon>
        <taxon>Sphingobacteriales</taxon>
        <taxon>Sphingobacteriaceae</taxon>
        <taxon>Mucilaginibacter</taxon>
    </lineage>
</organism>
<feature type="transmembrane region" description="Helical" evidence="10">
    <location>
        <begin position="35"/>
        <end position="56"/>
    </location>
</feature>
<keyword evidence="5 10" id="KW-0812">Transmembrane</keyword>
<evidence type="ECO:0000256" key="6">
    <source>
        <dbReference type="ARBA" id="ARBA00022989"/>
    </source>
</evidence>
<keyword evidence="3" id="KW-0050">Antiport</keyword>
<feature type="transmembrane region" description="Helical" evidence="10">
    <location>
        <begin position="404"/>
        <end position="424"/>
    </location>
</feature>
<dbReference type="PANTHER" id="PTHR43298:SF2">
    <property type="entry name" value="FMN_FAD EXPORTER YEEO-RELATED"/>
    <property type="match status" value="1"/>
</dbReference>
<feature type="transmembrane region" description="Helical" evidence="10">
    <location>
        <begin position="12"/>
        <end position="29"/>
    </location>
</feature>
<dbReference type="GO" id="GO:0042910">
    <property type="term" value="F:xenobiotic transmembrane transporter activity"/>
    <property type="evidence" value="ECO:0007669"/>
    <property type="project" value="InterPro"/>
</dbReference>
<dbReference type="GO" id="GO:0005886">
    <property type="term" value="C:plasma membrane"/>
    <property type="evidence" value="ECO:0007669"/>
    <property type="project" value="UniProtKB-SubCell"/>
</dbReference>
<keyword evidence="6 10" id="KW-1133">Transmembrane helix</keyword>
<evidence type="ECO:0000256" key="2">
    <source>
        <dbReference type="ARBA" id="ARBA00022448"/>
    </source>
</evidence>
<dbReference type="InterPro" id="IPR002528">
    <property type="entry name" value="MATE_fam"/>
</dbReference>
<feature type="transmembrane region" description="Helical" evidence="10">
    <location>
        <begin position="149"/>
        <end position="173"/>
    </location>
</feature>
<dbReference type="Pfam" id="PF01554">
    <property type="entry name" value="MatE"/>
    <property type="match status" value="2"/>
</dbReference>
<sequence length="455" mass="49043">MRLAYPVMISQVGHPLVGFSASIILGHFAGTVPLAALAIANGFFNLMLIIAIGISYGITPLVARENGAGNYRECGRLLWHSVVVNILTGLMLLIITWFGGQYLIAHIGLDAAVVAQAKPLLVLLGLSIIPLMLFLSFKQFAEGLGFTRLAMQVSIWGNVINIVVGIILVKGLFGMPAMGAKSIGYSAIIDRGLMAVVMATFVLKKHRFNKFLQGCRPFQFNVGRFKKILATSVPIVLQNIFEISAFSAAVFIVGIIGARQLAAYQIAMNYLSFIYYAVNGIGTAAAIQTGYFLGQAKFYLLRVSALASYHLTIIFHLVTGGLLLVLKSVLPKVISVDLQVVSMVGNLFIIAAGLEVFDGLQVVSLGILRGLGDLKYPVLINLAAYWGVALPVAFALGLHTPMGLTGVWLGLYSGLLVASALLYLRFRHLVNAKYFADNVPAAQEHLFNNVVQLES</sequence>
<dbReference type="OrthoDB" id="9780160at2"/>
<feature type="transmembrane region" description="Helical" evidence="10">
    <location>
        <begin position="306"/>
        <end position="326"/>
    </location>
</feature>
<evidence type="ECO:0000256" key="8">
    <source>
        <dbReference type="ARBA" id="ARBA00023136"/>
    </source>
</evidence>
<dbReference type="KEGG" id="mgk:FSB76_17135"/>
<protein>
    <recommendedName>
        <fullName evidence="9">Multidrug-efflux transporter</fullName>
    </recommendedName>
</protein>
<evidence type="ECO:0000256" key="5">
    <source>
        <dbReference type="ARBA" id="ARBA00022692"/>
    </source>
</evidence>
<evidence type="ECO:0000256" key="1">
    <source>
        <dbReference type="ARBA" id="ARBA00004651"/>
    </source>
</evidence>
<evidence type="ECO:0000313" key="12">
    <source>
        <dbReference type="Proteomes" id="UP000321362"/>
    </source>
</evidence>
<dbReference type="AlphaFoldDB" id="A0A5B8W9G2"/>
<dbReference type="NCBIfam" id="TIGR00797">
    <property type="entry name" value="matE"/>
    <property type="match status" value="1"/>
</dbReference>
<accession>A0A5B8W9G2</accession>
<name>A0A5B8W9G2_9SPHI</name>